<keyword evidence="22" id="KW-0472">Membrane</keyword>
<dbReference type="CDD" id="cd00207">
    <property type="entry name" value="fer2"/>
    <property type="match status" value="1"/>
</dbReference>
<dbReference type="InterPro" id="IPR050123">
    <property type="entry name" value="Prok_molybdopt-oxidoreductase"/>
</dbReference>
<keyword evidence="6" id="KW-0813">Transport</keyword>
<sequence>IRISGPSGTLARINMLRIPVRKALVGLSKSPKGCVRTTATAASNLIEVFVDGQSVMVEPGTTVLQACEKVGMQIPRFCYHERLSVAGNCRMCLVEIEKAPKVVAACAMPVMKGWNILTNSEKSRKAREGVMEFLLANHPLDCPICDQGGECDLQDQSMMFGNDRSRFLEGKRAVEDKNIGPLVKTIMTRCIQCTRCIRFASEIAGVDDLGTTGRGNDMQVGTYIEKMFMSELSGNIIDICPVGALTSKPYAFTARPWETRKTESIDVMDAVGSNIVVSTRTGEVMRILPRMHEDINEEWISDKTRFAYDGLKRQRLTEPMIRNEKGLLTYTSWEDALSRVAGMLQSFQGKDVAAIAGGLVDAEALVALKDLLNRVDSDTLCTEEVFPTAGAGTDLRSNYLLNTTIAGVEEADVVLLVGTNPRFEAPLFNARIRKVLKEAKKPMVVLGSSALQRNDGAAILAAVSSIAQKIRMTSGVTGDWKVMNILHRIASQVAALDLGYKPGVEAIRKNPPKVLFLLGADGGCITRQDLPKDCFIIYQGHHGDVGAPIADVILPGAAYTEKSATYVNTEGRAQQTKVAVTPPGLAREDWKIIRALSEIAGITLPYDTLDQVRNRLEEVSPNLVRYDDIEGANYFQQANELSKLVNQQILADPLVPPQLTIKDFYMTDSISRASQTMAKCVKAVTEGAQAVEEPSIC</sequence>
<evidence type="ECO:0000256" key="12">
    <source>
        <dbReference type="ARBA" id="ARBA00022946"/>
    </source>
</evidence>
<dbReference type="CDD" id="cd02773">
    <property type="entry name" value="MopB_Res-Cmplx1_Nad11"/>
    <property type="match status" value="1"/>
</dbReference>
<proteinExistence type="inferred from homology"/>
<dbReference type="InterPro" id="IPR036010">
    <property type="entry name" value="2Fe-2S_ferredoxin-like_sf"/>
</dbReference>
<evidence type="ECO:0000256" key="23">
    <source>
        <dbReference type="ARBA" id="ARBA00031750"/>
    </source>
</evidence>
<dbReference type="InterPro" id="IPR019574">
    <property type="entry name" value="NADH_UbQ_OxRdtase_Gsu_4Fe4S-bd"/>
</dbReference>
<evidence type="ECO:0000256" key="21">
    <source>
        <dbReference type="ARBA" id="ARBA00023128"/>
    </source>
</evidence>
<dbReference type="Gene3D" id="3.10.20.740">
    <property type="match status" value="1"/>
</dbReference>
<dbReference type="GO" id="GO:0008137">
    <property type="term" value="F:NADH dehydrogenase (ubiquinone) activity"/>
    <property type="evidence" value="ECO:0007669"/>
    <property type="project" value="UniProtKB-EC"/>
</dbReference>
<protein>
    <recommendedName>
        <fullName evidence="5">NADH-ubiquinone oxidoreductase 75 kDa subunit, mitochondrial</fullName>
        <ecNumber evidence="4">7.1.1.2</ecNumber>
    </recommendedName>
    <alternativeName>
        <fullName evidence="23">Complex I-75kD</fullName>
    </alternativeName>
</protein>
<evidence type="ECO:0000256" key="16">
    <source>
        <dbReference type="ARBA" id="ARBA00023002"/>
    </source>
</evidence>
<dbReference type="SUPFAM" id="SSF54862">
    <property type="entry name" value="4Fe-4S ferredoxins"/>
    <property type="match status" value="1"/>
</dbReference>
<evidence type="ECO:0000256" key="1">
    <source>
        <dbReference type="ARBA" id="ARBA00001966"/>
    </source>
</evidence>
<comment type="similarity">
    <text evidence="3 27">Belongs to the complex I 75 kDa subunit family.</text>
</comment>
<dbReference type="GO" id="GO:0046872">
    <property type="term" value="F:metal ion binding"/>
    <property type="evidence" value="ECO:0007669"/>
    <property type="project" value="UniProtKB-KW"/>
</dbReference>
<dbReference type="PROSITE" id="PS51669">
    <property type="entry name" value="4FE4S_MOW_BIS_MGD"/>
    <property type="match status" value="1"/>
</dbReference>
<dbReference type="SUPFAM" id="SSF53706">
    <property type="entry name" value="Formate dehydrogenase/DMSO reductase, domains 1-3"/>
    <property type="match status" value="1"/>
</dbReference>
<dbReference type="Pfam" id="PF00384">
    <property type="entry name" value="Molybdopterin"/>
    <property type="match status" value="1"/>
</dbReference>
<keyword evidence="20" id="KW-0830">Ubiquinone</keyword>
<dbReference type="GO" id="GO:0016651">
    <property type="term" value="F:oxidoreductase activity, acting on NAD(P)H"/>
    <property type="evidence" value="ECO:0007669"/>
    <property type="project" value="InterPro"/>
</dbReference>
<comment type="cofactor">
    <cofactor evidence="1">
        <name>[4Fe-4S] cluster</name>
        <dbReference type="ChEBI" id="CHEBI:49883"/>
    </cofactor>
</comment>
<evidence type="ECO:0000259" key="29">
    <source>
        <dbReference type="PROSITE" id="PS51669"/>
    </source>
</evidence>
<feature type="domain" description="4Fe-4S His(Cys)3-ligated-type" evidence="30">
    <location>
        <begin position="122"/>
        <end position="161"/>
    </location>
</feature>
<keyword evidence="8" id="KW-0679">Respiratory chain</keyword>
<evidence type="ECO:0000256" key="11">
    <source>
        <dbReference type="ARBA" id="ARBA00022792"/>
    </source>
</evidence>
<evidence type="ECO:0000256" key="6">
    <source>
        <dbReference type="ARBA" id="ARBA00022448"/>
    </source>
</evidence>
<keyword evidence="12" id="KW-0809">Transit peptide</keyword>
<evidence type="ECO:0000256" key="15">
    <source>
        <dbReference type="ARBA" id="ARBA00022990"/>
    </source>
</evidence>
<evidence type="ECO:0000256" key="5">
    <source>
        <dbReference type="ARBA" id="ARBA00013888"/>
    </source>
</evidence>
<feature type="domain" description="4Fe-4S Mo/W bis-MGD-type" evidence="29">
    <location>
        <begin position="259"/>
        <end position="315"/>
    </location>
</feature>
<keyword evidence="16" id="KW-0560">Oxidoreductase</keyword>
<evidence type="ECO:0000256" key="4">
    <source>
        <dbReference type="ARBA" id="ARBA00012944"/>
    </source>
</evidence>
<dbReference type="InterPro" id="IPR010228">
    <property type="entry name" value="NADH_UbQ_OxRdtase_Gsu"/>
</dbReference>
<dbReference type="Pfam" id="PF13510">
    <property type="entry name" value="Fer2_4"/>
    <property type="match status" value="1"/>
</dbReference>
<evidence type="ECO:0000256" key="8">
    <source>
        <dbReference type="ARBA" id="ARBA00022660"/>
    </source>
</evidence>
<dbReference type="Gene3D" id="3.30.200.210">
    <property type="match status" value="1"/>
</dbReference>
<evidence type="ECO:0000256" key="9">
    <source>
        <dbReference type="ARBA" id="ARBA00022714"/>
    </source>
</evidence>
<dbReference type="InterPro" id="IPR000283">
    <property type="entry name" value="NADH_UbQ_OxRdtase_75kDa_su_CS"/>
</dbReference>
<dbReference type="PANTHER" id="PTHR43105:SF13">
    <property type="entry name" value="NADH-UBIQUINONE OXIDOREDUCTASE 75 KDA SUBUNIT, MITOCHONDRIAL"/>
    <property type="match status" value="1"/>
</dbReference>
<dbReference type="Gene3D" id="3.30.70.20">
    <property type="match status" value="1"/>
</dbReference>
<evidence type="ECO:0000256" key="14">
    <source>
        <dbReference type="ARBA" id="ARBA00022982"/>
    </source>
</evidence>
<evidence type="ECO:0000256" key="3">
    <source>
        <dbReference type="ARBA" id="ARBA00005404"/>
    </source>
</evidence>
<dbReference type="Pfam" id="PF10588">
    <property type="entry name" value="NADH-G_4Fe-4S_3"/>
    <property type="match status" value="1"/>
</dbReference>
<keyword evidence="17" id="KW-0408">Iron</keyword>
<evidence type="ECO:0000313" key="32">
    <source>
        <dbReference type="Proteomes" id="UP000694416"/>
    </source>
</evidence>
<keyword evidence="9" id="KW-0001">2Fe-2S</keyword>
<evidence type="ECO:0000256" key="24">
    <source>
        <dbReference type="ARBA" id="ARBA00034078"/>
    </source>
</evidence>
<dbReference type="Pfam" id="PF09326">
    <property type="entry name" value="NADH_dhqG_C"/>
    <property type="match status" value="1"/>
</dbReference>
<keyword evidence="32" id="KW-1185">Reference proteome</keyword>
<keyword evidence="14" id="KW-0249">Electron transport</keyword>
<dbReference type="Proteomes" id="UP000694416">
    <property type="component" value="Unplaced"/>
</dbReference>
<evidence type="ECO:0000256" key="20">
    <source>
        <dbReference type="ARBA" id="ARBA00023075"/>
    </source>
</evidence>
<dbReference type="InterPro" id="IPR015405">
    <property type="entry name" value="NDUFS1-like_C"/>
</dbReference>
<evidence type="ECO:0000256" key="18">
    <source>
        <dbReference type="ARBA" id="ARBA00023014"/>
    </source>
</evidence>
<dbReference type="GO" id="GO:0045271">
    <property type="term" value="C:respiratory chain complex I"/>
    <property type="evidence" value="ECO:0007669"/>
    <property type="project" value="UniProtKB-ARBA"/>
</dbReference>
<keyword evidence="10" id="KW-0479">Metal-binding</keyword>
<reference evidence="31" key="2">
    <citation type="submission" date="2025-09" db="UniProtKB">
        <authorList>
            <consortium name="Ensembl"/>
        </authorList>
    </citation>
    <scope>IDENTIFICATION</scope>
</reference>
<dbReference type="PROSITE" id="PS51839">
    <property type="entry name" value="4FE4S_HC3"/>
    <property type="match status" value="1"/>
</dbReference>
<organism evidence="31 32">
    <name type="scientific">Piliocolobus tephrosceles</name>
    <name type="common">Ugandan red Colobus</name>
    <dbReference type="NCBI Taxonomy" id="591936"/>
    <lineage>
        <taxon>Eukaryota</taxon>
        <taxon>Metazoa</taxon>
        <taxon>Chordata</taxon>
        <taxon>Craniata</taxon>
        <taxon>Vertebrata</taxon>
        <taxon>Euteleostomi</taxon>
        <taxon>Mammalia</taxon>
        <taxon>Eutheria</taxon>
        <taxon>Euarchontoglires</taxon>
        <taxon>Primates</taxon>
        <taxon>Haplorrhini</taxon>
        <taxon>Catarrhini</taxon>
        <taxon>Cercopithecidae</taxon>
        <taxon>Colobinae</taxon>
        <taxon>Piliocolobus</taxon>
    </lineage>
</organism>
<accession>A0A8C9ILU4</accession>
<evidence type="ECO:0000259" key="28">
    <source>
        <dbReference type="PROSITE" id="PS51085"/>
    </source>
</evidence>
<dbReference type="PROSITE" id="PS51085">
    <property type="entry name" value="2FE2S_FER_2"/>
    <property type="match status" value="1"/>
</dbReference>
<dbReference type="Ensembl" id="ENSPTET00000048573.1">
    <property type="protein sequence ID" value="ENSPTEP00000035724.1"/>
    <property type="gene ID" value="ENSPTEG00000033644.1"/>
</dbReference>
<dbReference type="PROSITE" id="PS00642">
    <property type="entry name" value="COMPLEX1_75K_2"/>
    <property type="match status" value="1"/>
</dbReference>
<feature type="domain" description="2Fe-2S ferredoxin-type" evidence="28">
    <location>
        <begin position="44"/>
        <end position="122"/>
    </location>
</feature>
<keyword evidence="21" id="KW-0496">Mitochondrion</keyword>
<reference evidence="31" key="1">
    <citation type="submission" date="2025-08" db="UniProtKB">
        <authorList>
            <consortium name="Ensembl"/>
        </authorList>
    </citation>
    <scope>IDENTIFICATION</scope>
</reference>
<evidence type="ECO:0000256" key="2">
    <source>
        <dbReference type="ARBA" id="ARBA00004443"/>
    </source>
</evidence>
<dbReference type="InterPro" id="IPR001041">
    <property type="entry name" value="2Fe-2S_ferredoxin-type"/>
</dbReference>
<evidence type="ECO:0000259" key="30">
    <source>
        <dbReference type="PROSITE" id="PS51839"/>
    </source>
</evidence>
<comment type="cofactor">
    <cofactor evidence="24">
        <name>[2Fe-2S] cluster</name>
        <dbReference type="ChEBI" id="CHEBI:190135"/>
    </cofactor>
</comment>
<dbReference type="Pfam" id="PF22117">
    <property type="entry name" value="Fer4_Nqo3"/>
    <property type="match status" value="1"/>
</dbReference>
<keyword evidence="7" id="KW-0004">4Fe-4S</keyword>
<evidence type="ECO:0000313" key="31">
    <source>
        <dbReference type="Ensembl" id="ENSPTEP00000035724.1"/>
    </source>
</evidence>
<keyword evidence="15" id="KW-0007">Acetylation</keyword>
<dbReference type="GO" id="GO:0032981">
    <property type="term" value="P:mitochondrial respiratory chain complex I assembly"/>
    <property type="evidence" value="ECO:0007669"/>
    <property type="project" value="UniProtKB-ARBA"/>
</dbReference>
<comment type="catalytic activity">
    <reaction evidence="26">
        <text>a ubiquinone + NADH + 5 H(+)(in) = a ubiquinol + NAD(+) + 4 H(+)(out)</text>
        <dbReference type="Rhea" id="RHEA:29091"/>
        <dbReference type="Rhea" id="RHEA-COMP:9565"/>
        <dbReference type="Rhea" id="RHEA-COMP:9566"/>
        <dbReference type="ChEBI" id="CHEBI:15378"/>
        <dbReference type="ChEBI" id="CHEBI:16389"/>
        <dbReference type="ChEBI" id="CHEBI:17976"/>
        <dbReference type="ChEBI" id="CHEBI:57540"/>
        <dbReference type="ChEBI" id="CHEBI:57945"/>
        <dbReference type="EC" id="7.1.1.2"/>
    </reaction>
</comment>
<evidence type="ECO:0000256" key="25">
    <source>
        <dbReference type="ARBA" id="ARBA00045300"/>
    </source>
</evidence>
<dbReference type="EC" id="7.1.1.2" evidence="4"/>
<dbReference type="FunFam" id="3.30.70.20:FF:000002">
    <property type="entry name" value="NADH-ubiquinone oxidoreductase 75 kDa subunit"/>
    <property type="match status" value="1"/>
</dbReference>
<keyword evidence="19" id="KW-0520">NAD</keyword>
<dbReference type="FunFam" id="3.30.200.210:FF:000002">
    <property type="entry name" value="NADH-ubiquinone oxidoreductase 75 kDa subunit"/>
    <property type="match status" value="1"/>
</dbReference>
<evidence type="ECO:0000256" key="27">
    <source>
        <dbReference type="RuleBase" id="RU004523"/>
    </source>
</evidence>
<keyword evidence="13" id="KW-1278">Translocase</keyword>
<dbReference type="PROSITE" id="PS00643">
    <property type="entry name" value="COMPLEX1_75K_3"/>
    <property type="match status" value="1"/>
</dbReference>
<dbReference type="PANTHER" id="PTHR43105">
    <property type="entry name" value="RESPIRATORY NITRATE REDUCTASE"/>
    <property type="match status" value="1"/>
</dbReference>
<name>A0A8C9ILU4_9PRIM</name>
<dbReference type="Gene3D" id="3.40.50.740">
    <property type="match status" value="1"/>
</dbReference>
<dbReference type="InterPro" id="IPR006963">
    <property type="entry name" value="Mopterin_OxRdtase_4Fe-4S_dom"/>
</dbReference>
<dbReference type="GO" id="GO:0042773">
    <property type="term" value="P:ATP synthesis coupled electron transport"/>
    <property type="evidence" value="ECO:0007669"/>
    <property type="project" value="InterPro"/>
</dbReference>
<dbReference type="PROSITE" id="PS00641">
    <property type="entry name" value="COMPLEX1_75K_1"/>
    <property type="match status" value="1"/>
</dbReference>
<evidence type="ECO:0000256" key="22">
    <source>
        <dbReference type="ARBA" id="ARBA00023136"/>
    </source>
</evidence>
<evidence type="ECO:0000256" key="17">
    <source>
        <dbReference type="ARBA" id="ARBA00023004"/>
    </source>
</evidence>
<comment type="subcellular location">
    <subcellularLocation>
        <location evidence="2">Mitochondrion inner membrane</location>
        <topology evidence="2">Peripheral membrane protein</topology>
        <orientation evidence="2">Matrix side</orientation>
    </subcellularLocation>
</comment>
<evidence type="ECO:0000256" key="19">
    <source>
        <dbReference type="ARBA" id="ARBA00023027"/>
    </source>
</evidence>
<dbReference type="FunFam" id="3.10.20.740:FF:000001">
    <property type="entry name" value="NADH-quinone oxidoreductase subunit G"/>
    <property type="match status" value="1"/>
</dbReference>
<dbReference type="InterPro" id="IPR006656">
    <property type="entry name" value="Mopterin_OxRdtase"/>
</dbReference>
<keyword evidence="11" id="KW-0999">Mitochondrion inner membrane</keyword>
<evidence type="ECO:0000256" key="26">
    <source>
        <dbReference type="ARBA" id="ARBA00049551"/>
    </source>
</evidence>
<evidence type="ECO:0000256" key="13">
    <source>
        <dbReference type="ARBA" id="ARBA00022967"/>
    </source>
</evidence>
<evidence type="ECO:0000256" key="7">
    <source>
        <dbReference type="ARBA" id="ARBA00022485"/>
    </source>
</evidence>
<dbReference type="GO" id="GO:0051537">
    <property type="term" value="F:2 iron, 2 sulfur cluster binding"/>
    <property type="evidence" value="ECO:0007669"/>
    <property type="project" value="UniProtKB-KW"/>
</dbReference>
<dbReference type="GO" id="GO:0051539">
    <property type="term" value="F:4 iron, 4 sulfur cluster binding"/>
    <property type="evidence" value="ECO:0007669"/>
    <property type="project" value="UniProtKB-KW"/>
</dbReference>
<keyword evidence="18" id="KW-0411">Iron-sulfur</keyword>
<dbReference type="InterPro" id="IPR054351">
    <property type="entry name" value="NADH_UbQ_OxRdtase_ferredoxin"/>
</dbReference>
<comment type="function">
    <text evidence="25">Core subunit of the mitochondrial membrane respiratory chain NADH dehydrogenase (Complex I) which catalyzes electron transfer from NADH through the respiratory chain, using ubiquinone as an electron acceptor. Essential for catalysing the entry and efficient transfer of electrons within complex I. Plays a key role in the assembly and stability of complex I and participates in the association of complex I with ubiquinol-cytochrome reductase complex (Complex III) to form supercomplexes.</text>
</comment>
<dbReference type="Pfam" id="PF22151">
    <property type="entry name" value="Fer4_NDSU1"/>
    <property type="match status" value="1"/>
</dbReference>
<dbReference type="SMART" id="SM00929">
    <property type="entry name" value="NADH-G_4Fe-4S_3"/>
    <property type="match status" value="1"/>
</dbReference>
<dbReference type="NCBIfam" id="TIGR01973">
    <property type="entry name" value="NuoG"/>
    <property type="match status" value="1"/>
</dbReference>
<dbReference type="FunFam" id="3.40.50.740:FF:000002">
    <property type="entry name" value="NADH-ubiquinone oxidoreductase 75 kDa subunit, mitochondrial"/>
    <property type="match status" value="1"/>
</dbReference>
<dbReference type="GO" id="GO:0005743">
    <property type="term" value="C:mitochondrial inner membrane"/>
    <property type="evidence" value="ECO:0007669"/>
    <property type="project" value="UniProtKB-SubCell"/>
</dbReference>
<dbReference type="SUPFAM" id="SSF54292">
    <property type="entry name" value="2Fe-2S ferredoxin-like"/>
    <property type="match status" value="1"/>
</dbReference>
<dbReference type="AlphaFoldDB" id="A0A8C9ILU4"/>
<evidence type="ECO:0000256" key="10">
    <source>
        <dbReference type="ARBA" id="ARBA00022723"/>
    </source>
</evidence>